<dbReference type="RefSeq" id="WP_168975300.1">
    <property type="nucleotide sequence ID" value="NZ_JABAGO010000019.1"/>
</dbReference>
<dbReference type="SUPFAM" id="SSF53822">
    <property type="entry name" value="Periplasmic binding protein-like I"/>
    <property type="match status" value="1"/>
</dbReference>
<proteinExistence type="predicted"/>
<dbReference type="Gene3D" id="3.40.50.2300">
    <property type="match status" value="2"/>
</dbReference>
<feature type="chain" id="PRO_5032485316" description="ABC transporter substrate-binding protein" evidence="1">
    <location>
        <begin position="24"/>
        <end position="329"/>
    </location>
</feature>
<dbReference type="PANTHER" id="PTHR35271:SF1">
    <property type="entry name" value="ABC TRANSPORTER, SUBSTRATE-BINDING LIPOPROTEIN"/>
    <property type="match status" value="1"/>
</dbReference>
<keyword evidence="1" id="KW-0732">Signal</keyword>
<evidence type="ECO:0000313" key="2">
    <source>
        <dbReference type="EMBL" id="NME98907.1"/>
    </source>
</evidence>
<dbReference type="Proteomes" id="UP000561326">
    <property type="component" value="Unassembled WGS sequence"/>
</dbReference>
<dbReference type="CDD" id="cd06325">
    <property type="entry name" value="PBP1_ABC_unchar_transporter"/>
    <property type="match status" value="1"/>
</dbReference>
<accession>A0A848CYJ6</accession>
<comment type="caution">
    <text evidence="2">The sequence shown here is derived from an EMBL/GenBank/DDBJ whole genome shotgun (WGS) entry which is preliminary data.</text>
</comment>
<dbReference type="Pfam" id="PF04392">
    <property type="entry name" value="ABC_sub_bind"/>
    <property type="match status" value="1"/>
</dbReference>
<evidence type="ECO:0000256" key="1">
    <source>
        <dbReference type="SAM" id="SignalP"/>
    </source>
</evidence>
<gene>
    <name evidence="2" type="ORF">HF838_11600</name>
</gene>
<evidence type="ECO:0008006" key="4">
    <source>
        <dbReference type="Google" id="ProtNLM"/>
    </source>
</evidence>
<reference evidence="2 3" key="1">
    <citation type="submission" date="2020-04" db="EMBL/GenBank/DDBJ databases">
        <authorList>
            <person name="Hitch T.C.A."/>
            <person name="Wylensek D."/>
            <person name="Clavel T."/>
        </authorList>
    </citation>
    <scope>NUCLEOTIDE SEQUENCE [LARGE SCALE GENOMIC DNA]</scope>
    <source>
        <strain evidence="2 3">WB01_D5_05</strain>
    </source>
</reference>
<dbReference type="InterPro" id="IPR007487">
    <property type="entry name" value="ABC_transpt-TYRBP-like"/>
</dbReference>
<organism evidence="2 3">
    <name type="scientific">Aneurinibacillus aneurinilyticus</name>
    <name type="common">Bacillus aneurinolyticus</name>
    <dbReference type="NCBI Taxonomy" id="1391"/>
    <lineage>
        <taxon>Bacteria</taxon>
        <taxon>Bacillati</taxon>
        <taxon>Bacillota</taxon>
        <taxon>Bacilli</taxon>
        <taxon>Bacillales</taxon>
        <taxon>Paenibacillaceae</taxon>
        <taxon>Aneurinibacillus group</taxon>
        <taxon>Aneurinibacillus</taxon>
    </lineage>
</organism>
<sequence>MRKYSRFICTFCIIMLLSGCSIFHEEHTAVHIGILAAGDARLEKVAGMKKGLNDLGLDTPNVVFSIYNAKNDIAELKKQAKYLIGQGPTIVVGTGVAEGLAIAEAMGPETRRPVVLIGVTSPGVSDIQSVYQAKDIPVTGVENGYIELTAKRMELLHLLFPDRKRFVVLYDPDVKASKLALECVEAAAAKYSYSFEAVSIGRDADIKQFSLRHFTEQEAILTLPSHYIESKNQVIQQKCLQKRVPIMGLNETEVKKGYTASYGLSYESQGYQASRLVLRMLHEKSGKSVPFELPDTVSLKINVAAAEKAGLSFSKIGLSYGEDVFAGGE</sequence>
<protein>
    <recommendedName>
        <fullName evidence="4">ABC transporter substrate-binding protein</fullName>
    </recommendedName>
</protein>
<name>A0A848CYJ6_ANEAE</name>
<evidence type="ECO:0000313" key="3">
    <source>
        <dbReference type="Proteomes" id="UP000561326"/>
    </source>
</evidence>
<feature type="signal peptide" evidence="1">
    <location>
        <begin position="1"/>
        <end position="23"/>
    </location>
</feature>
<dbReference type="PANTHER" id="PTHR35271">
    <property type="entry name" value="ABC TRANSPORTER, SUBSTRATE-BINDING LIPOPROTEIN-RELATED"/>
    <property type="match status" value="1"/>
</dbReference>
<dbReference type="AlphaFoldDB" id="A0A848CYJ6"/>
<dbReference type="EMBL" id="JABAGO010000019">
    <property type="protein sequence ID" value="NME98907.1"/>
    <property type="molecule type" value="Genomic_DNA"/>
</dbReference>
<dbReference type="InterPro" id="IPR028082">
    <property type="entry name" value="Peripla_BP_I"/>
</dbReference>
<dbReference type="PROSITE" id="PS51257">
    <property type="entry name" value="PROKAR_LIPOPROTEIN"/>
    <property type="match status" value="1"/>
</dbReference>